<keyword evidence="4" id="KW-1185">Reference proteome</keyword>
<accession>A0A369CKQ2</accession>
<dbReference type="EMBL" id="QPJY01000001">
    <property type="protein sequence ID" value="RCX33256.1"/>
    <property type="molecule type" value="Genomic_DNA"/>
</dbReference>
<comment type="caution">
    <text evidence="3">The sequence shown here is derived from an EMBL/GenBank/DDBJ whole genome shotgun (WGS) entry which is preliminary data.</text>
</comment>
<evidence type="ECO:0000259" key="2">
    <source>
        <dbReference type="PROSITE" id="PS50206"/>
    </source>
</evidence>
<organism evidence="3 4">
    <name type="scientific">Thioalbus denitrificans</name>
    <dbReference type="NCBI Taxonomy" id="547122"/>
    <lineage>
        <taxon>Bacteria</taxon>
        <taxon>Pseudomonadati</taxon>
        <taxon>Pseudomonadota</taxon>
        <taxon>Gammaproteobacteria</taxon>
        <taxon>Chromatiales</taxon>
        <taxon>Ectothiorhodospiraceae</taxon>
        <taxon>Thioalbus</taxon>
    </lineage>
</organism>
<dbReference type="InterPro" id="IPR001763">
    <property type="entry name" value="Rhodanese-like_dom"/>
</dbReference>
<dbReference type="RefSeq" id="WP_211314754.1">
    <property type="nucleotide sequence ID" value="NZ_QPJY01000001.1"/>
</dbReference>
<evidence type="ECO:0000256" key="1">
    <source>
        <dbReference type="SAM" id="Phobius"/>
    </source>
</evidence>
<gene>
    <name evidence="3" type="ORF">DFQ59_101557</name>
</gene>
<dbReference type="InterPro" id="IPR050229">
    <property type="entry name" value="GlpE_sulfurtransferase"/>
</dbReference>
<dbReference type="PROSITE" id="PS50206">
    <property type="entry name" value="RHODANESE_3"/>
    <property type="match status" value="1"/>
</dbReference>
<dbReference type="Pfam" id="PF00581">
    <property type="entry name" value="Rhodanese"/>
    <property type="match status" value="1"/>
</dbReference>
<evidence type="ECO:0000313" key="4">
    <source>
        <dbReference type="Proteomes" id="UP000252707"/>
    </source>
</evidence>
<dbReference type="SMART" id="SM00450">
    <property type="entry name" value="RHOD"/>
    <property type="match status" value="1"/>
</dbReference>
<keyword evidence="1" id="KW-1133">Transmembrane helix</keyword>
<feature type="domain" description="Rhodanese" evidence="2">
    <location>
        <begin position="53"/>
        <end position="143"/>
    </location>
</feature>
<protein>
    <submittedName>
        <fullName evidence="3">Rhodanese-related sulfurtransferase</fullName>
    </submittedName>
</protein>
<dbReference type="Proteomes" id="UP000252707">
    <property type="component" value="Unassembled WGS sequence"/>
</dbReference>
<feature type="transmembrane region" description="Helical" evidence="1">
    <location>
        <begin position="15"/>
        <end position="34"/>
    </location>
</feature>
<keyword evidence="1" id="KW-0472">Membrane</keyword>
<dbReference type="PANTHER" id="PTHR43031">
    <property type="entry name" value="FAD-DEPENDENT OXIDOREDUCTASE"/>
    <property type="match status" value="1"/>
</dbReference>
<dbReference type="SUPFAM" id="SSF52821">
    <property type="entry name" value="Rhodanese/Cell cycle control phosphatase"/>
    <property type="match status" value="1"/>
</dbReference>
<evidence type="ECO:0000313" key="3">
    <source>
        <dbReference type="EMBL" id="RCX33256.1"/>
    </source>
</evidence>
<dbReference type="AlphaFoldDB" id="A0A369CKQ2"/>
<keyword evidence="3" id="KW-0808">Transferase</keyword>
<dbReference type="PANTHER" id="PTHR43031:SF18">
    <property type="entry name" value="RHODANESE-RELATED SULFURTRANSFERASES"/>
    <property type="match status" value="1"/>
</dbReference>
<dbReference type="Gene3D" id="3.40.250.10">
    <property type="entry name" value="Rhodanese-like domain"/>
    <property type="match status" value="1"/>
</dbReference>
<proteinExistence type="predicted"/>
<dbReference type="CDD" id="cd00158">
    <property type="entry name" value="RHOD"/>
    <property type="match status" value="1"/>
</dbReference>
<name>A0A369CKQ2_9GAMM</name>
<dbReference type="InterPro" id="IPR036873">
    <property type="entry name" value="Rhodanese-like_dom_sf"/>
</dbReference>
<dbReference type="GO" id="GO:0016740">
    <property type="term" value="F:transferase activity"/>
    <property type="evidence" value="ECO:0007669"/>
    <property type="project" value="UniProtKB-KW"/>
</dbReference>
<sequence length="149" mass="16846">MPDMDKFASFAAGNWQLFLALFVTLGAILWLEVWGRINGVSRVGPLQATTLISHEDALVLDVREDTEYRDGHIIDSVHIPLSRLRDRIGELERYRDRTLIVGCRSGHRSARACGQLRKQGFEKVHNLEGGILAWQNANLPLTRKTKKGK</sequence>
<keyword evidence="1" id="KW-0812">Transmembrane</keyword>
<reference evidence="3 4" key="1">
    <citation type="submission" date="2018-07" db="EMBL/GenBank/DDBJ databases">
        <title>Genomic Encyclopedia of Type Strains, Phase IV (KMG-IV): sequencing the most valuable type-strain genomes for metagenomic binning, comparative biology and taxonomic classification.</title>
        <authorList>
            <person name="Goeker M."/>
        </authorList>
    </citation>
    <scope>NUCLEOTIDE SEQUENCE [LARGE SCALE GENOMIC DNA]</scope>
    <source>
        <strain evidence="3 4">DSM 26407</strain>
    </source>
</reference>